<protein>
    <submittedName>
        <fullName evidence="3">Uncharacterized protein</fullName>
    </submittedName>
</protein>
<name>I7M1M1_TETTS</name>
<sequence>MFLSTRYNPFHELDRTFNYFWDDDFTDFFSTIRVPQTRRISKEEQLKRKLNQLHQEENEINHYIKQYESQIEQLKQNKEHVEKQKNFITEQIAKIAEINKKELENNQNQQPNNSENQKSESHVFKKVHYISDGMEIEEQYDSTNPKNCYKIIRKQGEAPQIISGEQKHAQIEQNNKEEQQKEQRQKLGNGIDEKLEQLSKMSGKTLSELENFVIENKDLTIGQLYDKANELKLI</sequence>
<dbReference type="HOGENOM" id="CLU_1172723_0_0_1"/>
<dbReference type="OrthoDB" id="322235at2759"/>
<feature type="region of interest" description="Disordered" evidence="2">
    <location>
        <begin position="167"/>
        <end position="192"/>
    </location>
</feature>
<evidence type="ECO:0000256" key="2">
    <source>
        <dbReference type="SAM" id="MobiDB-lite"/>
    </source>
</evidence>
<dbReference type="EMBL" id="GG662667">
    <property type="protein sequence ID" value="EAR97157.1"/>
    <property type="molecule type" value="Genomic_DNA"/>
</dbReference>
<keyword evidence="1" id="KW-0175">Coiled coil</keyword>
<dbReference type="eggNOG" id="ENOG502R2QZ">
    <property type="taxonomic scope" value="Eukaryota"/>
</dbReference>
<proteinExistence type="predicted"/>
<organism evidence="3 4">
    <name type="scientific">Tetrahymena thermophila (strain SB210)</name>
    <dbReference type="NCBI Taxonomy" id="312017"/>
    <lineage>
        <taxon>Eukaryota</taxon>
        <taxon>Sar</taxon>
        <taxon>Alveolata</taxon>
        <taxon>Ciliophora</taxon>
        <taxon>Intramacronucleata</taxon>
        <taxon>Oligohymenophorea</taxon>
        <taxon>Hymenostomatida</taxon>
        <taxon>Tetrahymenina</taxon>
        <taxon>Tetrahymenidae</taxon>
        <taxon>Tetrahymena</taxon>
    </lineage>
</organism>
<dbReference type="GeneID" id="7832522"/>
<gene>
    <name evidence="3" type="ORF">TTHERM_00476950</name>
</gene>
<evidence type="ECO:0000313" key="4">
    <source>
        <dbReference type="Proteomes" id="UP000009168"/>
    </source>
</evidence>
<dbReference type="InParanoid" id="I7M1M1"/>
<evidence type="ECO:0000256" key="1">
    <source>
        <dbReference type="SAM" id="Coils"/>
    </source>
</evidence>
<dbReference type="KEGG" id="tet:TTHERM_00476950"/>
<keyword evidence="4" id="KW-1185">Reference proteome</keyword>
<feature type="coiled-coil region" evidence="1">
    <location>
        <begin position="39"/>
        <end position="91"/>
    </location>
</feature>
<evidence type="ECO:0000313" key="3">
    <source>
        <dbReference type="EMBL" id="EAR97157.1"/>
    </source>
</evidence>
<dbReference type="Proteomes" id="UP000009168">
    <property type="component" value="Unassembled WGS sequence"/>
</dbReference>
<dbReference type="RefSeq" id="XP_001017402.1">
    <property type="nucleotide sequence ID" value="XM_001017402.1"/>
</dbReference>
<reference evidence="4" key="1">
    <citation type="journal article" date="2006" name="PLoS Biol.">
        <title>Macronuclear genome sequence of the ciliate Tetrahymena thermophila, a model eukaryote.</title>
        <authorList>
            <person name="Eisen J.A."/>
            <person name="Coyne R.S."/>
            <person name="Wu M."/>
            <person name="Wu D."/>
            <person name="Thiagarajan M."/>
            <person name="Wortman J.R."/>
            <person name="Badger J.H."/>
            <person name="Ren Q."/>
            <person name="Amedeo P."/>
            <person name="Jones K.M."/>
            <person name="Tallon L.J."/>
            <person name="Delcher A.L."/>
            <person name="Salzberg S.L."/>
            <person name="Silva J.C."/>
            <person name="Haas B.J."/>
            <person name="Majoros W.H."/>
            <person name="Farzad M."/>
            <person name="Carlton J.M."/>
            <person name="Smith R.K. Jr."/>
            <person name="Garg J."/>
            <person name="Pearlman R.E."/>
            <person name="Karrer K.M."/>
            <person name="Sun L."/>
            <person name="Manning G."/>
            <person name="Elde N.C."/>
            <person name="Turkewitz A.P."/>
            <person name="Asai D.J."/>
            <person name="Wilkes D.E."/>
            <person name="Wang Y."/>
            <person name="Cai H."/>
            <person name="Collins K."/>
            <person name="Stewart B.A."/>
            <person name="Lee S.R."/>
            <person name="Wilamowska K."/>
            <person name="Weinberg Z."/>
            <person name="Ruzzo W.L."/>
            <person name="Wloga D."/>
            <person name="Gaertig J."/>
            <person name="Frankel J."/>
            <person name="Tsao C.-C."/>
            <person name="Gorovsky M.A."/>
            <person name="Keeling P.J."/>
            <person name="Waller R.F."/>
            <person name="Patron N.J."/>
            <person name="Cherry J.M."/>
            <person name="Stover N.A."/>
            <person name="Krieger C.J."/>
            <person name="del Toro C."/>
            <person name="Ryder H.F."/>
            <person name="Williamson S.C."/>
            <person name="Barbeau R.A."/>
            <person name="Hamilton E.P."/>
            <person name="Orias E."/>
        </authorList>
    </citation>
    <scope>NUCLEOTIDE SEQUENCE [LARGE SCALE GENOMIC DNA]</scope>
    <source>
        <strain evidence="4">SB210</strain>
    </source>
</reference>
<dbReference type="AlphaFoldDB" id="I7M1M1"/>
<accession>I7M1M1</accession>